<dbReference type="EMBL" id="SNYF01000007">
    <property type="protein sequence ID" value="TDQ16590.1"/>
    <property type="molecule type" value="Genomic_DNA"/>
</dbReference>
<dbReference type="Proteomes" id="UP000294535">
    <property type="component" value="Unassembled WGS sequence"/>
</dbReference>
<reference evidence="1 2" key="1">
    <citation type="submission" date="2019-03" db="EMBL/GenBank/DDBJ databases">
        <title>Genomic Encyclopedia of Type Strains, Phase III (KMG-III): the genomes of soil and plant-associated and newly described type strains.</title>
        <authorList>
            <person name="Whitman W."/>
        </authorList>
    </citation>
    <scope>NUCLEOTIDE SEQUENCE [LARGE SCALE GENOMIC DNA]</scope>
    <source>
        <strain evidence="1 2">CECT 8446</strain>
    </source>
</reference>
<name>A0A4R6T7E4_9BACT</name>
<evidence type="ECO:0000313" key="2">
    <source>
        <dbReference type="Proteomes" id="UP000294535"/>
    </source>
</evidence>
<accession>A0A4R6T7E4</accession>
<dbReference type="OrthoDB" id="1059469at2"/>
<sequence length="539" mass="63066">MKKVLVLFVFLLSQTIVFGQVKFLNRFEVRQESYDPIFEIMRTELGLVSFRTLQPKSLSGDRVFQYYISDENLQSPGLVELPIRSNYDMIGYDTEGDRLYVLLARGQTANAPKYILEVNLRENKGLEFQAENLLDLNLVEFLVQNKKAVFMGTADARPVLQIFDLEDKSIHTVQGVYGNNTQVLQVMKVPDLETLEVVVSRKGQFRNRETLILTYDMFGNLVREVKVDQFGSTDQEILDGLLLADKNYQQVMIGSFGQNARGAHQGMYIMEINEFGEYKFKLYTLEDFPNFYNYLKENQKEKKDKQVEKELEQNKIPTIRNTYAIRDVRETEDAFYVYFDQLNVTISRGGGRPTGYSPFNTYRYDRLSRMGYAPYYMDPLITSNVMQNQLYNFTEYKYVSAHFAKIAKQGQVIWDNSATYQDFTTGYPEPFGEIAILGEDLYHAYLEDDQIIASFFRNGEKVFERLSFGLELENENERIRYSDLETLRLVHWYDNYFLISGRQSIRFLNSENKEEVKDVFFMNKIVLDGDLYQPEEKVD</sequence>
<organism evidence="1 2">
    <name type="scientific">Algoriphagus boseongensis</name>
    <dbReference type="NCBI Taxonomy" id="1442587"/>
    <lineage>
        <taxon>Bacteria</taxon>
        <taxon>Pseudomonadati</taxon>
        <taxon>Bacteroidota</taxon>
        <taxon>Cytophagia</taxon>
        <taxon>Cytophagales</taxon>
        <taxon>Cyclobacteriaceae</taxon>
        <taxon>Algoriphagus</taxon>
    </lineage>
</organism>
<protein>
    <submittedName>
        <fullName evidence="1">Uncharacterized protein</fullName>
    </submittedName>
</protein>
<evidence type="ECO:0000313" key="1">
    <source>
        <dbReference type="EMBL" id="TDQ16590.1"/>
    </source>
</evidence>
<gene>
    <name evidence="1" type="ORF">DFQ04_2711</name>
</gene>
<comment type="caution">
    <text evidence="1">The sequence shown here is derived from an EMBL/GenBank/DDBJ whole genome shotgun (WGS) entry which is preliminary data.</text>
</comment>
<dbReference type="RefSeq" id="WP_133556643.1">
    <property type="nucleotide sequence ID" value="NZ_SNYF01000007.1"/>
</dbReference>
<keyword evidence="2" id="KW-1185">Reference proteome</keyword>
<proteinExistence type="predicted"/>
<dbReference type="AlphaFoldDB" id="A0A4R6T7E4"/>